<keyword evidence="2" id="KW-1185">Reference proteome</keyword>
<dbReference type="RefSeq" id="WP_219083408.1">
    <property type="nucleotide sequence ID" value="NZ_CP079216.1"/>
</dbReference>
<gene>
    <name evidence="1" type="ORF">KDB89_03085</name>
</gene>
<name>A0ABX8SQK0_9ACTN</name>
<sequence length="308" mass="31602">MRALVLGARGAVGRVVTQELRRRGHTVTPAGRAGGTDSVAIDLASPAGLSTLAERAPSHDVVINASGIEAPAIAEAAGGTILIDISATASYLDNLAHVSPVGQPLVLGAGLVPGLSTIMLSSLDSRPGDDLDLAVVLGGGEQHGTAAVDWTANLAGHPLFAPPEGGTVLNFREGRRLPGPSGERRHLRADFPDHLLIGTPHGLSVRTYLATDSRISTAALGIVGRLPRLRGLVRHAPHLGGAGWSLTALNRRTGQKISARGEGQSLATGILTAQIAEAASRLAPSTAVTAADLLTLDDIRILEGMHVH</sequence>
<proteinExistence type="predicted"/>
<reference evidence="1 2" key="1">
    <citation type="submission" date="2021-07" db="EMBL/GenBank/DDBJ databases">
        <title>complete genome sequencing of Tessaracoccus sp.J1M15.</title>
        <authorList>
            <person name="Bae J.-W."/>
            <person name="Kim D.-y."/>
        </authorList>
    </citation>
    <scope>NUCLEOTIDE SEQUENCE [LARGE SCALE GENOMIC DNA]</scope>
    <source>
        <strain evidence="1 2">J1M15</strain>
    </source>
</reference>
<evidence type="ECO:0000313" key="2">
    <source>
        <dbReference type="Proteomes" id="UP000824504"/>
    </source>
</evidence>
<protein>
    <submittedName>
        <fullName evidence="1">Sugar nucleotide-binding protein</fullName>
    </submittedName>
</protein>
<dbReference type="EMBL" id="CP079216">
    <property type="protein sequence ID" value="QXT63479.1"/>
    <property type="molecule type" value="Genomic_DNA"/>
</dbReference>
<dbReference type="Proteomes" id="UP000824504">
    <property type="component" value="Chromosome"/>
</dbReference>
<accession>A0ABX8SQK0</accession>
<organism evidence="1 2">
    <name type="scientific">Tessaracoccus palaemonis</name>
    <dbReference type="NCBI Taxonomy" id="2829499"/>
    <lineage>
        <taxon>Bacteria</taxon>
        <taxon>Bacillati</taxon>
        <taxon>Actinomycetota</taxon>
        <taxon>Actinomycetes</taxon>
        <taxon>Propionibacteriales</taxon>
        <taxon>Propionibacteriaceae</taxon>
        <taxon>Tessaracoccus</taxon>
    </lineage>
</organism>
<evidence type="ECO:0000313" key="1">
    <source>
        <dbReference type="EMBL" id="QXT63479.1"/>
    </source>
</evidence>